<reference evidence="4 5" key="1">
    <citation type="journal article" date="2020" name="Biotechnol. Biofuels">
        <title>New insights from the biogas microbiome by comprehensive genome-resolved metagenomics of nearly 1600 species originating from multiple anaerobic digesters.</title>
        <authorList>
            <person name="Campanaro S."/>
            <person name="Treu L."/>
            <person name="Rodriguez-R L.M."/>
            <person name="Kovalovszki A."/>
            <person name="Ziels R.M."/>
            <person name="Maus I."/>
            <person name="Zhu X."/>
            <person name="Kougias P.G."/>
            <person name="Basile A."/>
            <person name="Luo G."/>
            <person name="Schluter A."/>
            <person name="Konstantinidis K.T."/>
            <person name="Angelidaki I."/>
        </authorList>
    </citation>
    <scope>NUCLEOTIDE SEQUENCE [LARGE SCALE GENOMIC DNA]</scope>
    <source>
        <strain evidence="4">AS25fmACSIPFO_94</strain>
    </source>
</reference>
<dbReference type="AlphaFoldDB" id="A0A7V6ZDJ0"/>
<dbReference type="SUPFAM" id="SSF103378">
    <property type="entry name" value="2-methylcitrate dehydratase PrpD"/>
    <property type="match status" value="1"/>
</dbReference>
<comment type="similarity">
    <text evidence="1">Belongs to the PrpD family.</text>
</comment>
<gene>
    <name evidence="4" type="ORF">GX397_02915</name>
</gene>
<dbReference type="InterPro" id="IPR042188">
    <property type="entry name" value="MmgE/PrpD_sf_2"/>
</dbReference>
<feature type="domain" description="MmgE/PrpD C-terminal" evidence="3">
    <location>
        <begin position="203"/>
        <end position="370"/>
    </location>
</feature>
<dbReference type="EMBL" id="DURU01000048">
    <property type="protein sequence ID" value="HHZ04013.1"/>
    <property type="molecule type" value="Genomic_DNA"/>
</dbReference>
<dbReference type="InterPro" id="IPR042183">
    <property type="entry name" value="MmgE/PrpD_sf_1"/>
</dbReference>
<dbReference type="Proteomes" id="UP000525027">
    <property type="component" value="Unassembled WGS sequence"/>
</dbReference>
<feature type="non-terminal residue" evidence="4">
    <location>
        <position position="1"/>
    </location>
</feature>
<dbReference type="InterPro" id="IPR005656">
    <property type="entry name" value="MmgE_PrpD"/>
</dbReference>
<evidence type="ECO:0000259" key="3">
    <source>
        <dbReference type="Pfam" id="PF19305"/>
    </source>
</evidence>
<protein>
    <submittedName>
        <fullName evidence="4">MmgE/PrpD family protein</fullName>
    </submittedName>
</protein>
<accession>A0A7V6ZDJ0</accession>
<dbReference type="InterPro" id="IPR036148">
    <property type="entry name" value="MmgE/PrpD_sf"/>
</dbReference>
<dbReference type="InterPro" id="IPR045337">
    <property type="entry name" value="MmgE_PrpD_C"/>
</dbReference>
<name>A0A7V6ZDJ0_9BACT</name>
<organism evidence="4 5">
    <name type="scientific">Acetomicrobium hydrogeniformans</name>
    <dbReference type="NCBI Taxonomy" id="649746"/>
    <lineage>
        <taxon>Bacteria</taxon>
        <taxon>Thermotogati</taxon>
        <taxon>Synergistota</taxon>
        <taxon>Synergistia</taxon>
        <taxon>Synergistales</taxon>
        <taxon>Acetomicrobiaceae</taxon>
        <taxon>Acetomicrobium</taxon>
    </lineage>
</organism>
<sequence>IIGTTLMRSPQTAAFANGIAAHALELDDGSRHATYHPGSSIIPSSLALCEAEGKTARDLIAAIAVGYEVSIRIGKSMNPHHYLKGFHPTGTVAHFGTTAACSQILNLSVEETVNALGLAGSLASGINQYEIDGSLVKHLHPGNAARNGILSALLAKEGLTGPRGVIEGRLGFCHCFSDEYDISSITKDLGSEYDMLSIYFKPYPSCRYVHYANEATLNILKEHPMTADDVDHIHILTHQNAKQGSDIPDYQTVLHARLSIQYGIASILARGKAGLQEYTEEAIKDPKVHEIAKKITIEIDPEIQKLYPNPRSMIVQIKDKKGNIYSSRVDYPKGDPENPMTDEELTDKFIDVTEGVISKKRQAEIIENTLHISHDASVRDLMKLLRF</sequence>
<feature type="domain" description="MmgE/PrpD N-terminal" evidence="2">
    <location>
        <begin position="1"/>
        <end position="182"/>
    </location>
</feature>
<evidence type="ECO:0000313" key="4">
    <source>
        <dbReference type="EMBL" id="HHZ04013.1"/>
    </source>
</evidence>
<dbReference type="PANTHER" id="PTHR16943:SF8">
    <property type="entry name" value="2-METHYLCITRATE DEHYDRATASE"/>
    <property type="match status" value="1"/>
</dbReference>
<dbReference type="Pfam" id="PF19305">
    <property type="entry name" value="MmgE_PrpD_C"/>
    <property type="match status" value="1"/>
</dbReference>
<dbReference type="RefSeq" id="WP_273002405.1">
    <property type="nucleotide sequence ID" value="NZ_DURU01000048.1"/>
</dbReference>
<dbReference type="Gene3D" id="1.10.4100.10">
    <property type="entry name" value="2-methylcitrate dehydratase PrpD"/>
    <property type="match status" value="1"/>
</dbReference>
<dbReference type="Gene3D" id="3.30.1330.120">
    <property type="entry name" value="2-methylcitrate dehydratase PrpD"/>
    <property type="match status" value="1"/>
</dbReference>
<comment type="caution">
    <text evidence="4">The sequence shown here is derived from an EMBL/GenBank/DDBJ whole genome shotgun (WGS) entry which is preliminary data.</text>
</comment>
<proteinExistence type="inferred from homology"/>
<evidence type="ECO:0000256" key="1">
    <source>
        <dbReference type="ARBA" id="ARBA00006174"/>
    </source>
</evidence>
<evidence type="ECO:0000313" key="5">
    <source>
        <dbReference type="Proteomes" id="UP000525027"/>
    </source>
</evidence>
<dbReference type="PANTHER" id="PTHR16943">
    <property type="entry name" value="2-METHYLCITRATE DEHYDRATASE-RELATED"/>
    <property type="match status" value="1"/>
</dbReference>
<dbReference type="GO" id="GO:0016829">
    <property type="term" value="F:lyase activity"/>
    <property type="evidence" value="ECO:0007669"/>
    <property type="project" value="InterPro"/>
</dbReference>
<dbReference type="InterPro" id="IPR045336">
    <property type="entry name" value="MmgE_PrpD_N"/>
</dbReference>
<evidence type="ECO:0000259" key="2">
    <source>
        <dbReference type="Pfam" id="PF03972"/>
    </source>
</evidence>
<dbReference type="Pfam" id="PF03972">
    <property type="entry name" value="MmgE_PrpD_N"/>
    <property type="match status" value="1"/>
</dbReference>